<feature type="domain" description="Cytochrome c" evidence="5">
    <location>
        <begin position="300"/>
        <end position="467"/>
    </location>
</feature>
<evidence type="ECO:0000313" key="7">
    <source>
        <dbReference type="Proteomes" id="UP000231516"/>
    </source>
</evidence>
<dbReference type="InterPro" id="IPR009056">
    <property type="entry name" value="Cyt_c-like_dom"/>
</dbReference>
<dbReference type="SUPFAM" id="SSF46626">
    <property type="entry name" value="Cytochrome c"/>
    <property type="match status" value="1"/>
</dbReference>
<dbReference type="GO" id="GO:0046872">
    <property type="term" value="F:metal ion binding"/>
    <property type="evidence" value="ECO:0007669"/>
    <property type="project" value="UniProtKB-KW"/>
</dbReference>
<keyword evidence="2 4" id="KW-0479">Metal-binding</keyword>
<dbReference type="Gene3D" id="1.10.760.10">
    <property type="entry name" value="Cytochrome c-like domain"/>
    <property type="match status" value="1"/>
</dbReference>
<dbReference type="InterPro" id="IPR036909">
    <property type="entry name" value="Cyt_c-like_dom_sf"/>
</dbReference>
<dbReference type="OrthoDB" id="9805202at2"/>
<evidence type="ECO:0000259" key="5">
    <source>
        <dbReference type="PROSITE" id="PS51007"/>
    </source>
</evidence>
<sequence length="472" mass="51756">MKTVICSLIFMFVGQQSVAQSTPVWAEKTPSIGAIETIPNGLQSKTQLEQLREIGEALFTAQFTDQDGAGRPMATQAIIPTKPRRELRQAFARTSGMDANACSSCHNQPFDGGAGGFVANVFLSEGFNNHEFDTTDPEFSNERGTNHLFGAGLIELLAREMTAELVAQRTNALSKARENGQATRVALVTKDVSFGYITAMPDGMVDLTELDGVDTDLVIRPFSQKGVMTSLRQFTVNASNHHHGMQASERFGARWTGETDFDEDGYADEFSPADVSALVAWQASLPAPTVWQPSDNAWQDAARKGAEYFDDFGCTSCHRTALPLDSLHFYDPGPVDAAGTLNKHDVANPAIYDLSQLDWVNSLEQNEQGQFMVPLFGDLKRHKITDPENDLLGNELFSQRFVGRDIFMTAELWGVGSTAPYGHRNDFTTLDTIIRAHGGSAKPAKDAYTNAQEEQRSAIVAFLKTLRIEVAE</sequence>
<keyword evidence="1 4" id="KW-0349">Heme</keyword>
<evidence type="ECO:0000256" key="3">
    <source>
        <dbReference type="ARBA" id="ARBA00023004"/>
    </source>
</evidence>
<dbReference type="Proteomes" id="UP000231516">
    <property type="component" value="Unassembled WGS sequence"/>
</dbReference>
<proteinExistence type="predicted"/>
<evidence type="ECO:0000256" key="1">
    <source>
        <dbReference type="ARBA" id="ARBA00022617"/>
    </source>
</evidence>
<keyword evidence="3 4" id="KW-0408">Iron</keyword>
<evidence type="ECO:0000313" key="6">
    <source>
        <dbReference type="EMBL" id="PIB26788.1"/>
    </source>
</evidence>
<name>A0A2G5KB84_9RHOB</name>
<dbReference type="AlphaFoldDB" id="A0A2G5KB84"/>
<dbReference type="PROSITE" id="PS51007">
    <property type="entry name" value="CYTC"/>
    <property type="match status" value="1"/>
</dbReference>
<dbReference type="GO" id="GO:0020037">
    <property type="term" value="F:heme binding"/>
    <property type="evidence" value="ECO:0007669"/>
    <property type="project" value="InterPro"/>
</dbReference>
<dbReference type="EMBL" id="MDGM01000001">
    <property type="protein sequence ID" value="PIB26788.1"/>
    <property type="molecule type" value="Genomic_DNA"/>
</dbReference>
<organism evidence="6 7">
    <name type="scientific">Paramylibacter kogurei</name>
    <dbReference type="NCBI Taxonomy" id="1889778"/>
    <lineage>
        <taxon>Bacteria</taxon>
        <taxon>Pseudomonadati</taxon>
        <taxon>Pseudomonadota</taxon>
        <taxon>Alphaproteobacteria</taxon>
        <taxon>Rhodobacterales</taxon>
        <taxon>Paracoccaceae</taxon>
        <taxon>Paramylibacter</taxon>
    </lineage>
</organism>
<dbReference type="RefSeq" id="WP_099591129.1">
    <property type="nucleotide sequence ID" value="NZ_MDGM01000001.1"/>
</dbReference>
<dbReference type="InterPro" id="IPR051395">
    <property type="entry name" value="Cytochrome_c_Peroxidase/MauG"/>
</dbReference>
<accession>A0A2G5KB84</accession>
<evidence type="ECO:0000256" key="2">
    <source>
        <dbReference type="ARBA" id="ARBA00022723"/>
    </source>
</evidence>
<gene>
    <name evidence="6" type="ORF">BFP76_10320</name>
</gene>
<dbReference type="GO" id="GO:0004130">
    <property type="term" value="F:cytochrome-c peroxidase activity"/>
    <property type="evidence" value="ECO:0007669"/>
    <property type="project" value="TreeGrafter"/>
</dbReference>
<dbReference type="PANTHER" id="PTHR30600">
    <property type="entry name" value="CYTOCHROME C PEROXIDASE-RELATED"/>
    <property type="match status" value="1"/>
</dbReference>
<protein>
    <recommendedName>
        <fullName evidence="5">Cytochrome c domain-containing protein</fullName>
    </recommendedName>
</protein>
<comment type="caution">
    <text evidence="6">The sequence shown here is derived from an EMBL/GenBank/DDBJ whole genome shotgun (WGS) entry which is preliminary data.</text>
</comment>
<reference evidence="6 7" key="1">
    <citation type="submission" date="2016-08" db="EMBL/GenBank/DDBJ databases">
        <title>Draft genome of Amylibacter sp. strain 4G11.</title>
        <authorList>
            <person name="Wong S.-K."/>
            <person name="Hamasaki K."/>
            <person name="Yoshizawa S."/>
        </authorList>
    </citation>
    <scope>NUCLEOTIDE SEQUENCE [LARGE SCALE GENOMIC DNA]</scope>
    <source>
        <strain evidence="6 7">4G11</strain>
    </source>
</reference>
<keyword evidence="7" id="KW-1185">Reference proteome</keyword>
<dbReference type="GO" id="GO:0009055">
    <property type="term" value="F:electron transfer activity"/>
    <property type="evidence" value="ECO:0007669"/>
    <property type="project" value="InterPro"/>
</dbReference>
<evidence type="ECO:0000256" key="4">
    <source>
        <dbReference type="PROSITE-ProRule" id="PRU00433"/>
    </source>
</evidence>